<dbReference type="InterPro" id="IPR003591">
    <property type="entry name" value="Leu-rich_rpt_typical-subtyp"/>
</dbReference>
<dbReference type="EMBL" id="CAXDID020000302">
    <property type="protein sequence ID" value="CAL6073686.1"/>
    <property type="molecule type" value="Genomic_DNA"/>
</dbReference>
<dbReference type="InterPro" id="IPR032675">
    <property type="entry name" value="LRR_dom_sf"/>
</dbReference>
<evidence type="ECO:0000313" key="4">
    <source>
        <dbReference type="EMBL" id="CAL6073686.1"/>
    </source>
</evidence>
<evidence type="ECO:0000256" key="2">
    <source>
        <dbReference type="ARBA" id="ARBA00022737"/>
    </source>
</evidence>
<keyword evidence="1" id="KW-0433">Leucine-rich repeat</keyword>
<dbReference type="InterPro" id="IPR050836">
    <property type="entry name" value="SDS22/Internalin_LRR"/>
</dbReference>
<keyword evidence="2" id="KW-0677">Repeat</keyword>
<evidence type="ECO:0000256" key="1">
    <source>
        <dbReference type="ARBA" id="ARBA00022614"/>
    </source>
</evidence>
<sequence length="429" mass="50236">MRQFINEIKNIVFNNKVNKYKNDMVENSLCIKYDPIYTFSFTKKLGVHRLTLEQCDQIRFVNIPKCLSALHIKYTNIQDIPIKNLSHLLELEVSYAEISNIQSFCRLENLTLLNLNDNQIINLELIQSLRKLTHLHLEGNKITDIEPLKDLYELQTLKMQRNKIYNVSVLGKMQNLKILDLGRNKIDDISALKDLKLTELSLWRNNIKDIRYISSTLIELSLDYNQLTDISGLKKAKSLRKLTLSNNMIIDIQVLGTLHDLEIIHLHCNQIQNINALKRLNNLSYVNLNGNYIADRSPLTNRTYFENHKMVKPQDNDSFEMYLYQLYQDSVKLKQLILNNQLEYSIEPIYSKPSQQILLMGIKIDCIQQSETISLTILNNKLKIWTKAQQIKLQIEYQVNKYNKLNVDFSNKLLLLISTPVKFSNLDFQ</sequence>
<dbReference type="Proteomes" id="UP001642409">
    <property type="component" value="Unassembled WGS sequence"/>
</dbReference>
<evidence type="ECO:0000313" key="5">
    <source>
        <dbReference type="Proteomes" id="UP001642409"/>
    </source>
</evidence>
<evidence type="ECO:0000313" key="3">
    <source>
        <dbReference type="EMBL" id="CAI9944783.1"/>
    </source>
</evidence>
<dbReference type="SUPFAM" id="SSF52058">
    <property type="entry name" value="L domain-like"/>
    <property type="match status" value="1"/>
</dbReference>
<name>A0AA86PTQ1_9EUKA</name>
<dbReference type="Pfam" id="PF12799">
    <property type="entry name" value="LRR_4"/>
    <property type="match status" value="3"/>
</dbReference>
<dbReference type="InterPro" id="IPR025875">
    <property type="entry name" value="Leu-rich_rpt_4"/>
</dbReference>
<organism evidence="3">
    <name type="scientific">Hexamita inflata</name>
    <dbReference type="NCBI Taxonomy" id="28002"/>
    <lineage>
        <taxon>Eukaryota</taxon>
        <taxon>Metamonada</taxon>
        <taxon>Diplomonadida</taxon>
        <taxon>Hexamitidae</taxon>
        <taxon>Hexamitinae</taxon>
        <taxon>Hexamita</taxon>
    </lineage>
</organism>
<protein>
    <submittedName>
        <fullName evidence="3">Leucine-rich repeat domain-containing protein</fullName>
    </submittedName>
    <submittedName>
        <fullName evidence="4">Leucine-rich_repeat domain-containing protein</fullName>
    </submittedName>
</protein>
<dbReference type="PANTHER" id="PTHR46652:SF3">
    <property type="entry name" value="LEUCINE-RICH REPEAT-CONTAINING PROTEIN 9"/>
    <property type="match status" value="1"/>
</dbReference>
<dbReference type="PROSITE" id="PS51450">
    <property type="entry name" value="LRR"/>
    <property type="match status" value="6"/>
</dbReference>
<proteinExistence type="predicted"/>
<comment type="caution">
    <text evidence="3">The sequence shown here is derived from an EMBL/GenBank/DDBJ whole genome shotgun (WGS) entry which is preliminary data.</text>
</comment>
<dbReference type="InterPro" id="IPR001611">
    <property type="entry name" value="Leu-rich_rpt"/>
</dbReference>
<dbReference type="EMBL" id="CATOUU010000733">
    <property type="protein sequence ID" value="CAI9944783.1"/>
    <property type="molecule type" value="Genomic_DNA"/>
</dbReference>
<reference evidence="4 5" key="2">
    <citation type="submission" date="2024-07" db="EMBL/GenBank/DDBJ databases">
        <authorList>
            <person name="Akdeniz Z."/>
        </authorList>
    </citation>
    <scope>NUCLEOTIDE SEQUENCE [LARGE SCALE GENOMIC DNA]</scope>
</reference>
<reference evidence="3" key="1">
    <citation type="submission" date="2023-06" db="EMBL/GenBank/DDBJ databases">
        <authorList>
            <person name="Kurt Z."/>
        </authorList>
    </citation>
    <scope>NUCLEOTIDE SEQUENCE</scope>
</reference>
<dbReference type="SMART" id="SM00369">
    <property type="entry name" value="LRR_TYP"/>
    <property type="match status" value="4"/>
</dbReference>
<dbReference type="Gene3D" id="3.80.10.10">
    <property type="entry name" value="Ribonuclease Inhibitor"/>
    <property type="match status" value="2"/>
</dbReference>
<gene>
    <name evidence="3" type="ORF">HINF_LOCUS32428</name>
    <name evidence="4" type="ORF">HINF_LOCUS56222</name>
</gene>
<keyword evidence="5" id="KW-1185">Reference proteome</keyword>
<dbReference type="PANTHER" id="PTHR46652">
    <property type="entry name" value="LEUCINE-RICH REPEAT AND IQ DOMAIN-CONTAINING PROTEIN 1-RELATED"/>
    <property type="match status" value="1"/>
</dbReference>
<accession>A0AA86PTQ1</accession>
<dbReference type="AlphaFoldDB" id="A0AA86PTQ1"/>
<dbReference type="SMART" id="SM00365">
    <property type="entry name" value="LRR_SD22"/>
    <property type="match status" value="4"/>
</dbReference>